<feature type="region of interest" description="Disordered" evidence="1">
    <location>
        <begin position="81"/>
        <end position="254"/>
    </location>
</feature>
<name>A0A9N8EPT4_9STRA</name>
<reference evidence="3" key="1">
    <citation type="submission" date="2020-06" db="EMBL/GenBank/DDBJ databases">
        <authorList>
            <consortium name="Plant Systems Biology data submission"/>
        </authorList>
    </citation>
    <scope>NUCLEOTIDE SEQUENCE</scope>
    <source>
        <strain evidence="3">D6</strain>
    </source>
</reference>
<dbReference type="Proteomes" id="UP001153069">
    <property type="component" value="Unassembled WGS sequence"/>
</dbReference>
<keyword evidence="2" id="KW-0732">Signal</keyword>
<protein>
    <submittedName>
        <fullName evidence="3">Uncharacterized protein</fullName>
    </submittedName>
</protein>
<evidence type="ECO:0000256" key="2">
    <source>
        <dbReference type="SAM" id="SignalP"/>
    </source>
</evidence>
<gene>
    <name evidence="3" type="ORF">SEMRO_1472_G275480.1</name>
</gene>
<dbReference type="EMBL" id="CAICTM010001470">
    <property type="protein sequence ID" value="CAB9523914.1"/>
    <property type="molecule type" value="Genomic_DNA"/>
</dbReference>
<feature type="compositionally biased region" description="Basic and acidic residues" evidence="1">
    <location>
        <begin position="178"/>
        <end position="188"/>
    </location>
</feature>
<feature type="compositionally biased region" description="Basic and acidic residues" evidence="1">
    <location>
        <begin position="203"/>
        <end position="216"/>
    </location>
</feature>
<proteinExistence type="predicted"/>
<feature type="compositionally biased region" description="Basic and acidic residues" evidence="1">
    <location>
        <begin position="362"/>
        <end position="375"/>
    </location>
</feature>
<feature type="compositionally biased region" description="Acidic residues" evidence="1">
    <location>
        <begin position="168"/>
        <end position="177"/>
    </location>
</feature>
<feature type="signal peptide" evidence="2">
    <location>
        <begin position="1"/>
        <end position="27"/>
    </location>
</feature>
<evidence type="ECO:0000313" key="3">
    <source>
        <dbReference type="EMBL" id="CAB9523914.1"/>
    </source>
</evidence>
<organism evidence="3 4">
    <name type="scientific">Seminavis robusta</name>
    <dbReference type="NCBI Taxonomy" id="568900"/>
    <lineage>
        <taxon>Eukaryota</taxon>
        <taxon>Sar</taxon>
        <taxon>Stramenopiles</taxon>
        <taxon>Ochrophyta</taxon>
        <taxon>Bacillariophyta</taxon>
        <taxon>Bacillariophyceae</taxon>
        <taxon>Bacillariophycidae</taxon>
        <taxon>Naviculales</taxon>
        <taxon>Naviculaceae</taxon>
        <taxon>Seminavis</taxon>
    </lineage>
</organism>
<feature type="chain" id="PRO_5040200291" evidence="2">
    <location>
        <begin position="28"/>
        <end position="806"/>
    </location>
</feature>
<evidence type="ECO:0000256" key="1">
    <source>
        <dbReference type="SAM" id="MobiDB-lite"/>
    </source>
</evidence>
<dbReference type="AlphaFoldDB" id="A0A9N8EPT4"/>
<sequence length="806" mass="88314">MKVPSFCSIGTAILVLLVVAAPKCVHASDQSLANERDGNLRHKLNPVQATKADMKMKAFEDPHRELKPVYVEKPSVIEDAGAGKEAVKPASMPASAPVTKPASEPVSKPASKTVSKPASEPVSKQANEPASKDDSKLASEPASKTSSNQPANQQANQSENQPVKHDDSSDDSSVDSSDDGKDDSKDDSEAASQVDLQDDSEDDAKQDTKAASKDDSQDSSNQDTTPANQEDSQDDSSTEDGSQDDSQEDSSQAISKTDLVKTRICSKCKNYFSLFSETTTFATNYESLFRSARNKCQSCLRKMDDHSDTLTHFDGDESLVVSILETFRVEEFFTRMVSLSKLGFDGKVAMWGEDSEDDSEDDAKQDTKAASKDDSQDNSNQDTTPANQEDSQDDSSTEDGSQDDSQEDSSQAISREDLVKTRVCSKCKNDFSLFSETTIFTIKHESLFGRARILCSSCLSKMDDHSDTLTHFDGDEGLVVSILETLGVEEFFTRTVSLSKLGFDGQVAMWGEDSEAAQLYRTRAQCRECYSILEVFLSESKTETMRSGSEACSFCLMFVDDHAEVEEVFEGNTEFVQSIFDEFGHSYWFPERGVSASGLGFEVMSEKGKRRTISLCQTCKESFSKSSDTSEFANDYRLLFRVAADQCTVCLSRMEDHADTLSHLDGDEGLVVSILEVVEANGRPHEISLSKLGFEEKVAWGAMFGSEVAQRTHRAYLCQLCYVIFEAFLLSVDNGWTKPGAPDTMDCEDCVEGLIDNAEATKFYGDTGVAQLQDKYGEYESKVLVGESPSDLGLSRIDPSDFGLGG</sequence>
<feature type="compositionally biased region" description="Acidic residues" evidence="1">
    <location>
        <begin position="390"/>
        <end position="407"/>
    </location>
</feature>
<accession>A0A9N8EPT4</accession>
<feature type="compositionally biased region" description="Low complexity" evidence="1">
    <location>
        <begin position="146"/>
        <end position="161"/>
    </location>
</feature>
<feature type="region of interest" description="Disordered" evidence="1">
    <location>
        <begin position="353"/>
        <end position="413"/>
    </location>
</feature>
<keyword evidence="4" id="KW-1185">Reference proteome</keyword>
<feature type="compositionally biased region" description="Polar residues" evidence="1">
    <location>
        <begin position="110"/>
        <end position="128"/>
    </location>
</feature>
<evidence type="ECO:0000313" key="4">
    <source>
        <dbReference type="Proteomes" id="UP001153069"/>
    </source>
</evidence>
<comment type="caution">
    <text evidence="3">The sequence shown here is derived from an EMBL/GenBank/DDBJ whole genome shotgun (WGS) entry which is preliminary data.</text>
</comment>
<feature type="compositionally biased region" description="Acidic residues" evidence="1">
    <location>
        <begin position="231"/>
        <end position="248"/>
    </location>
</feature>